<comment type="subcellular location">
    <subcellularLocation>
        <location evidence="1">Cell membrane</location>
        <topology evidence="1">Multi-pass membrane protein</topology>
    </subcellularLocation>
</comment>
<feature type="transmembrane region" description="Helical" evidence="6">
    <location>
        <begin position="709"/>
        <end position="736"/>
    </location>
</feature>
<feature type="transmembrane region" description="Helical" evidence="6">
    <location>
        <begin position="263"/>
        <end position="294"/>
    </location>
</feature>
<accession>A0AAN0M1X2</accession>
<protein>
    <submittedName>
        <fullName evidence="9">ABC transporter permease</fullName>
    </submittedName>
</protein>
<keyword evidence="2" id="KW-1003">Cell membrane</keyword>
<reference evidence="9 10" key="1">
    <citation type="submission" date="2024-04" db="EMBL/GenBank/DDBJ databases">
        <title>Phylogenomic analyses of a clade within the roseobacter group suggest taxonomic reassignments of species of the genera Aestuariivita, Citreicella, Loktanella, Nautella, Pelagibaca, Ruegeria, Thalassobius, Thiobacimonas and Tropicibacter, and the proposal o.</title>
        <authorList>
            <person name="Jeon C.O."/>
        </authorList>
    </citation>
    <scope>NUCLEOTIDE SEQUENCE [LARGE SCALE GENOMIC DNA]</scope>
    <source>
        <strain evidence="9 10">G8-12</strain>
    </source>
</reference>
<evidence type="ECO:0000313" key="10">
    <source>
        <dbReference type="Proteomes" id="UP001451782"/>
    </source>
</evidence>
<feature type="transmembrane region" description="Helical" evidence="6">
    <location>
        <begin position="437"/>
        <end position="457"/>
    </location>
</feature>
<keyword evidence="4 6" id="KW-1133">Transmembrane helix</keyword>
<dbReference type="InterPro" id="IPR025857">
    <property type="entry name" value="MacB_PCD"/>
</dbReference>
<dbReference type="InterPro" id="IPR003838">
    <property type="entry name" value="ABC3_permease_C"/>
</dbReference>
<feature type="transmembrane region" description="Helical" evidence="6">
    <location>
        <begin position="319"/>
        <end position="343"/>
    </location>
</feature>
<gene>
    <name evidence="9" type="ORF">AABB28_16575</name>
</gene>
<evidence type="ECO:0000256" key="5">
    <source>
        <dbReference type="ARBA" id="ARBA00023136"/>
    </source>
</evidence>
<evidence type="ECO:0000259" key="7">
    <source>
        <dbReference type="Pfam" id="PF02687"/>
    </source>
</evidence>
<dbReference type="Proteomes" id="UP001451782">
    <property type="component" value="Chromosome"/>
</dbReference>
<feature type="domain" description="ABC3 transporter permease C-terminal" evidence="7">
    <location>
        <begin position="222"/>
        <end position="343"/>
    </location>
</feature>
<evidence type="ECO:0000259" key="8">
    <source>
        <dbReference type="Pfam" id="PF12704"/>
    </source>
</evidence>
<sequence length="794" mass="83917">MTAVTLQALLSHWWRNPLQLFTLLAGLALATALWSGVQAVNAEARASYDAAAATLGEGQYDRLVRRDGQPMAQDTYIALRRAGWLVSPVVQGRLDGVRIIGIEPLTAPGGIAPVAPQEGTDITAFLTGAGQLFANAETAAELTGLNVIIAPDAAPNTAITDIGVAQRLLGKADEIDSLIVLRGQPVGHATLEVIAPDLTLQPAQGGSDIARLTDSFHLNLTAFGLLSFAVGIFIVNGAIGLAFEQRRPVVRTLRALGLPLRRLILLLGAELMLFALIAGVIGVALGYVIAALLLPDVAATLRGLYGADVSGTLQLRPSWWLSGMAIALGGTAIAAGGALYQMAQMPLLAAAQLRALAMAAGRRAVLQGIAAAVLLGFSAIMVVTASGLIGGFLLLGALLIGAALALPIILDHLLAMASQMARSVTAQWFWADTRQQLPGLSLALMALLLAMAANVGVSTMVSSFRLTFTDFLDQRLASELYVRTQSDAQTAALVAFAAPRTEIILPIQSVDTEVAGQPTEVYGARDHTTYRDNWVFLQQTNDPWESTFDGQTTVINEQLSRRAGLMVGDEIVLQGTPFVIAGVYGDYGNPIGQAVIAEQVFGTLYPGITPQNFGLRMDPETVPDFVEALEAETDIPATQTVNQAGIKAISLAIFERTFTVTTALNVLTLAVAGFAILMSLLTLASMRVPQLAPAWAMGMTRLQLGRLELLRAVMLALLTAVVALPLGLALAWALLAVVNVAAFGWKLPIYLFPLDYARMGGFALLAAALAALWPARRLARTPPAELLKVFSNER</sequence>
<dbReference type="Pfam" id="PF02687">
    <property type="entry name" value="FtsX"/>
    <property type="match status" value="2"/>
</dbReference>
<dbReference type="RefSeq" id="WP_342069821.1">
    <property type="nucleotide sequence ID" value="NZ_CP151762.1"/>
</dbReference>
<dbReference type="GO" id="GO:0005886">
    <property type="term" value="C:plasma membrane"/>
    <property type="evidence" value="ECO:0007669"/>
    <property type="project" value="UniProtKB-SubCell"/>
</dbReference>
<evidence type="ECO:0000313" key="9">
    <source>
        <dbReference type="EMBL" id="WZU63440.1"/>
    </source>
</evidence>
<proteinExistence type="predicted"/>
<feature type="transmembrane region" description="Helical" evidence="6">
    <location>
        <begin position="220"/>
        <end position="243"/>
    </location>
</feature>
<dbReference type="EMBL" id="CP151762">
    <property type="protein sequence ID" value="WZU63440.1"/>
    <property type="molecule type" value="Genomic_DNA"/>
</dbReference>
<keyword evidence="3 6" id="KW-0812">Transmembrane</keyword>
<dbReference type="PANTHER" id="PTHR30287:SF2">
    <property type="entry name" value="BLL1001 PROTEIN"/>
    <property type="match status" value="1"/>
</dbReference>
<dbReference type="Pfam" id="PF12704">
    <property type="entry name" value="MacB_PCD"/>
    <property type="match status" value="1"/>
</dbReference>
<dbReference type="KEGG" id="yag:AABB28_16575"/>
<feature type="domain" description="MacB-like periplasmic core" evidence="8">
    <location>
        <begin position="442"/>
        <end position="589"/>
    </location>
</feature>
<name>A0AAN0M1X2_9RHOB</name>
<evidence type="ECO:0000256" key="3">
    <source>
        <dbReference type="ARBA" id="ARBA00022692"/>
    </source>
</evidence>
<dbReference type="AlphaFoldDB" id="A0AAN0M1X2"/>
<feature type="transmembrane region" description="Helical" evidence="6">
    <location>
        <begin position="666"/>
        <end position="688"/>
    </location>
</feature>
<dbReference type="PANTHER" id="PTHR30287">
    <property type="entry name" value="MEMBRANE COMPONENT OF PREDICTED ABC SUPERFAMILY METABOLITE UPTAKE TRANSPORTER"/>
    <property type="match status" value="1"/>
</dbReference>
<evidence type="ECO:0000256" key="2">
    <source>
        <dbReference type="ARBA" id="ARBA00022475"/>
    </source>
</evidence>
<feature type="transmembrane region" description="Helical" evidence="6">
    <location>
        <begin position="364"/>
        <end position="386"/>
    </location>
</feature>
<evidence type="ECO:0000256" key="6">
    <source>
        <dbReference type="SAM" id="Phobius"/>
    </source>
</evidence>
<keyword evidence="5 6" id="KW-0472">Membrane</keyword>
<keyword evidence="10" id="KW-1185">Reference proteome</keyword>
<dbReference type="InterPro" id="IPR038766">
    <property type="entry name" value="Membrane_comp_ABC_pdt"/>
</dbReference>
<evidence type="ECO:0000256" key="1">
    <source>
        <dbReference type="ARBA" id="ARBA00004651"/>
    </source>
</evidence>
<feature type="domain" description="ABC3 transporter permease C-terminal" evidence="7">
    <location>
        <begin position="665"/>
        <end position="783"/>
    </location>
</feature>
<feature type="transmembrane region" description="Helical" evidence="6">
    <location>
        <begin position="392"/>
        <end position="416"/>
    </location>
</feature>
<organism evidence="9 10">
    <name type="scientific">Yoonia algicola</name>
    <dbReference type="NCBI Taxonomy" id="3137368"/>
    <lineage>
        <taxon>Bacteria</taxon>
        <taxon>Pseudomonadati</taxon>
        <taxon>Pseudomonadota</taxon>
        <taxon>Alphaproteobacteria</taxon>
        <taxon>Rhodobacterales</taxon>
        <taxon>Paracoccaceae</taxon>
        <taxon>Yoonia</taxon>
    </lineage>
</organism>
<evidence type="ECO:0000256" key="4">
    <source>
        <dbReference type="ARBA" id="ARBA00022989"/>
    </source>
</evidence>
<feature type="transmembrane region" description="Helical" evidence="6">
    <location>
        <begin position="756"/>
        <end position="775"/>
    </location>
</feature>